<dbReference type="PANTHER" id="PTHR10846">
    <property type="entry name" value="SODIUM/POTASSIUM/CALCIUM EXCHANGER"/>
    <property type="match status" value="1"/>
</dbReference>
<keyword evidence="3 5" id="KW-1133">Transmembrane helix</keyword>
<dbReference type="Proteomes" id="UP001243420">
    <property type="component" value="Chromosome"/>
</dbReference>
<proteinExistence type="predicted"/>
<evidence type="ECO:0000259" key="6">
    <source>
        <dbReference type="Pfam" id="PF01699"/>
    </source>
</evidence>
<feature type="domain" description="Sodium/calcium exchanger membrane region" evidence="6">
    <location>
        <begin position="164"/>
        <end position="300"/>
    </location>
</feature>
<feature type="transmembrane region" description="Helical" evidence="5">
    <location>
        <begin position="164"/>
        <end position="186"/>
    </location>
</feature>
<feature type="transmembrane region" description="Helical" evidence="5">
    <location>
        <begin position="259"/>
        <end position="277"/>
    </location>
</feature>
<keyword evidence="2 5" id="KW-0812">Transmembrane</keyword>
<sequence length="303" mass="30546">MIDIAMMLGGLVLLLLGGGWLVTGAVGLALRWGLSPLVIGVTLVGMGTSLPELLTSLRAAQQGAAGLALGNVVGSNTANILLILGLSALLAAVPFPRATMRSDGWPLLAISAAGALWIGLAGGLDRLSGAVFLAVFALWLWQQIRSGGVEMVVGEAPAPLGRGLALAGLGFAGVLLGAELLVRGAIATARDFGVSEAVIGLTIVAVGTSLPELATSVMAVRKGRGDLALGNVLGSNVFNLLGILGVTALVVPFAAPPRFAALDLPVMVATVALMLALAWRGSLGRLAGCAMLAAYGLYLWQMA</sequence>
<dbReference type="RefSeq" id="WP_279967539.1">
    <property type="nucleotide sequence ID" value="NZ_CP122537.1"/>
</dbReference>
<evidence type="ECO:0000313" key="7">
    <source>
        <dbReference type="EMBL" id="WGH80441.1"/>
    </source>
</evidence>
<accession>A0ABY8LGK4</accession>
<dbReference type="InterPro" id="IPR004837">
    <property type="entry name" value="NaCa_Exmemb"/>
</dbReference>
<organism evidence="7 8">
    <name type="scientific">Jannaschia ovalis</name>
    <dbReference type="NCBI Taxonomy" id="3038773"/>
    <lineage>
        <taxon>Bacteria</taxon>
        <taxon>Pseudomonadati</taxon>
        <taxon>Pseudomonadota</taxon>
        <taxon>Alphaproteobacteria</taxon>
        <taxon>Rhodobacterales</taxon>
        <taxon>Roseobacteraceae</taxon>
        <taxon>Jannaschia</taxon>
    </lineage>
</organism>
<evidence type="ECO:0000256" key="3">
    <source>
        <dbReference type="ARBA" id="ARBA00022989"/>
    </source>
</evidence>
<dbReference type="InterPro" id="IPR004481">
    <property type="entry name" value="K/Na/Ca-exchanger"/>
</dbReference>
<reference evidence="7 8" key="1">
    <citation type="submission" date="2023-04" db="EMBL/GenBank/DDBJ databases">
        <title>Jannaschia ovalis sp. nov., a marine bacterium isolated from sea tidal flat.</title>
        <authorList>
            <person name="Kwon D.Y."/>
            <person name="Kim J.-J."/>
        </authorList>
    </citation>
    <scope>NUCLEOTIDE SEQUENCE [LARGE SCALE GENOMIC DNA]</scope>
    <source>
        <strain evidence="7 8">GRR-S6-38</strain>
    </source>
</reference>
<keyword evidence="4 5" id="KW-0472">Membrane</keyword>
<evidence type="ECO:0000256" key="5">
    <source>
        <dbReference type="SAM" id="Phobius"/>
    </source>
</evidence>
<feature type="transmembrane region" description="Helical" evidence="5">
    <location>
        <begin position="66"/>
        <end position="92"/>
    </location>
</feature>
<gene>
    <name evidence="7" type="ORF">P8627_03835</name>
</gene>
<feature type="transmembrane region" description="Helical" evidence="5">
    <location>
        <begin position="34"/>
        <end position="54"/>
    </location>
</feature>
<protein>
    <submittedName>
        <fullName evidence="7">Calcium/sodium antiporter</fullName>
    </submittedName>
</protein>
<dbReference type="PANTHER" id="PTHR10846:SF8">
    <property type="entry name" value="INNER MEMBRANE PROTEIN YRBG"/>
    <property type="match status" value="1"/>
</dbReference>
<feature type="transmembrane region" description="Helical" evidence="5">
    <location>
        <begin position="232"/>
        <end position="252"/>
    </location>
</feature>
<evidence type="ECO:0000313" key="8">
    <source>
        <dbReference type="Proteomes" id="UP001243420"/>
    </source>
</evidence>
<evidence type="ECO:0000256" key="4">
    <source>
        <dbReference type="ARBA" id="ARBA00023136"/>
    </source>
</evidence>
<feature type="domain" description="Sodium/calcium exchanger membrane region" evidence="6">
    <location>
        <begin position="4"/>
        <end position="144"/>
    </location>
</feature>
<feature type="transmembrane region" description="Helical" evidence="5">
    <location>
        <begin position="127"/>
        <end position="144"/>
    </location>
</feature>
<dbReference type="EMBL" id="CP122537">
    <property type="protein sequence ID" value="WGH80441.1"/>
    <property type="molecule type" value="Genomic_DNA"/>
</dbReference>
<dbReference type="NCBIfam" id="TIGR00367">
    <property type="entry name" value="calcium/sodium antiporter"/>
    <property type="match status" value="1"/>
</dbReference>
<dbReference type="Gene3D" id="1.20.1420.30">
    <property type="entry name" value="NCX, central ion-binding region"/>
    <property type="match status" value="1"/>
</dbReference>
<feature type="transmembrane region" description="Helical" evidence="5">
    <location>
        <begin position="283"/>
        <end position="300"/>
    </location>
</feature>
<keyword evidence="8" id="KW-1185">Reference proteome</keyword>
<evidence type="ECO:0000256" key="1">
    <source>
        <dbReference type="ARBA" id="ARBA00004141"/>
    </source>
</evidence>
<dbReference type="Pfam" id="PF01699">
    <property type="entry name" value="Na_Ca_ex"/>
    <property type="match status" value="2"/>
</dbReference>
<name>A0ABY8LGK4_9RHOB</name>
<comment type="subcellular location">
    <subcellularLocation>
        <location evidence="1">Membrane</location>
        <topology evidence="1">Multi-pass membrane protein</topology>
    </subcellularLocation>
</comment>
<dbReference type="InterPro" id="IPR044880">
    <property type="entry name" value="NCX_ion-bd_dom_sf"/>
</dbReference>
<feature type="transmembrane region" description="Helical" evidence="5">
    <location>
        <begin position="104"/>
        <end position="120"/>
    </location>
</feature>
<evidence type="ECO:0000256" key="2">
    <source>
        <dbReference type="ARBA" id="ARBA00022692"/>
    </source>
</evidence>